<dbReference type="EMBL" id="NWBU01000015">
    <property type="protein sequence ID" value="PTQ08498.1"/>
    <property type="molecule type" value="Genomic_DNA"/>
</dbReference>
<organism evidence="2 3">
    <name type="scientific">Sphingomonas oleivorans</name>
    <dbReference type="NCBI Taxonomy" id="1735121"/>
    <lineage>
        <taxon>Bacteria</taxon>
        <taxon>Pseudomonadati</taxon>
        <taxon>Pseudomonadota</taxon>
        <taxon>Alphaproteobacteria</taxon>
        <taxon>Sphingomonadales</taxon>
        <taxon>Sphingomonadaceae</taxon>
        <taxon>Sphingomonas</taxon>
    </lineage>
</organism>
<accession>A0A2T5FUT0</accession>
<dbReference type="OrthoDB" id="7594143at2"/>
<feature type="transmembrane region" description="Helical" evidence="1">
    <location>
        <begin position="43"/>
        <end position="63"/>
    </location>
</feature>
<feature type="transmembrane region" description="Helical" evidence="1">
    <location>
        <begin position="69"/>
        <end position="87"/>
    </location>
</feature>
<dbReference type="Proteomes" id="UP000244162">
    <property type="component" value="Unassembled WGS sequence"/>
</dbReference>
<keyword evidence="1" id="KW-0812">Transmembrane</keyword>
<proteinExistence type="predicted"/>
<keyword evidence="3" id="KW-1185">Reference proteome</keyword>
<keyword evidence="1" id="KW-1133">Transmembrane helix</keyword>
<keyword evidence="1" id="KW-0472">Membrane</keyword>
<comment type="caution">
    <text evidence="2">The sequence shown here is derived from an EMBL/GenBank/DDBJ whole genome shotgun (WGS) entry which is preliminary data.</text>
</comment>
<evidence type="ECO:0000256" key="1">
    <source>
        <dbReference type="SAM" id="Phobius"/>
    </source>
</evidence>
<evidence type="ECO:0000313" key="2">
    <source>
        <dbReference type="EMBL" id="PTQ08498.1"/>
    </source>
</evidence>
<protein>
    <submittedName>
        <fullName evidence="2">Uncharacterized protein</fullName>
    </submittedName>
</protein>
<dbReference type="RefSeq" id="WP_107969044.1">
    <property type="nucleotide sequence ID" value="NZ_NWBU01000015.1"/>
</dbReference>
<evidence type="ECO:0000313" key="3">
    <source>
        <dbReference type="Proteomes" id="UP000244162"/>
    </source>
</evidence>
<reference evidence="2 3" key="1">
    <citation type="submission" date="2017-09" db="EMBL/GenBank/DDBJ databases">
        <title>Sphingomonas panjinensis sp.nov., isolated from oil-contaminated soil.</title>
        <authorList>
            <person name="Wang L."/>
            <person name="Chen L."/>
        </authorList>
    </citation>
    <scope>NUCLEOTIDE SEQUENCE [LARGE SCALE GENOMIC DNA]</scope>
    <source>
        <strain evidence="2 3">FW-11</strain>
    </source>
</reference>
<sequence length="235" mass="26228">MVDSSRVIHEAEAMLRRLSPEARRLAHRARQRRWRALLRRLKLIFYSVLAIMLAAGTFGLLVAPLGVEGLMLAFIAMALTAATILAWPGTPSPTPETLAKSDLALLPQRTEEWLERQRPALPAPAARLVDGIGLRLEALAPQLQTLDPREPAAIEIRKLIGEELPELIDGYRRVPEALRRESRNGMVPDRHLIEGLTVVESELGRMSEQLASGDLHKLATQGRYLELKYKGDESE</sequence>
<dbReference type="AlphaFoldDB" id="A0A2T5FUT0"/>
<name>A0A2T5FUT0_9SPHN</name>
<gene>
    <name evidence="2" type="ORF">CLG96_14925</name>
</gene>